<keyword evidence="2" id="KW-1185">Reference proteome</keyword>
<dbReference type="Gene3D" id="3.20.20.410">
    <property type="entry name" value="Protein of unknown function UPF0759"/>
    <property type="match status" value="1"/>
</dbReference>
<dbReference type="InterPro" id="IPR036520">
    <property type="entry name" value="UPF0759_sf"/>
</dbReference>
<dbReference type="PANTHER" id="PTHR30348:SF14">
    <property type="entry name" value="BLR8050 PROTEIN"/>
    <property type="match status" value="1"/>
</dbReference>
<dbReference type="Proteomes" id="UP001061452">
    <property type="component" value="Unassembled WGS sequence"/>
</dbReference>
<evidence type="ECO:0000313" key="1">
    <source>
        <dbReference type="EMBL" id="GBQ65859.1"/>
    </source>
</evidence>
<dbReference type="EMBL" id="BAQJ01000010">
    <property type="protein sequence ID" value="GBQ65859.1"/>
    <property type="molecule type" value="Genomic_DNA"/>
</dbReference>
<dbReference type="PANTHER" id="PTHR30348">
    <property type="entry name" value="UNCHARACTERIZED PROTEIN YECE"/>
    <property type="match status" value="1"/>
</dbReference>
<dbReference type="Pfam" id="PF01904">
    <property type="entry name" value="DUF72"/>
    <property type="match status" value="1"/>
</dbReference>
<gene>
    <name evidence="1" type="ORF">AA0521_0565</name>
</gene>
<comment type="caution">
    <text evidence="1">The sequence shown here is derived from an EMBL/GenBank/DDBJ whole genome shotgun (WGS) entry which is preliminary data.</text>
</comment>
<sequence length="265" mass="29572">MMPLVRGTVHRLLSRTEEKQAMSIHIGVAGWSIPSALADRFPASGTHLERYGARFSAVEINSSFYRPHRRTTYERWAASVPPGFRFSVKLPKAITHERRFVDCQALLDRFAGETDGLGSKRGPVLVQLPPSFAYPGDSAERFLSDLKTTVTDDIVLEPRHASWFRPDVEHMLERQKVARVAADPARPLPAAQPGGWHRRAYFRLHGSPVMYESAYRQDAIAAHAGVVATLAMQGIDVWTIYDNTVYGAATQNAFELMDVLARQGV</sequence>
<proteinExistence type="predicted"/>
<evidence type="ECO:0008006" key="3">
    <source>
        <dbReference type="Google" id="ProtNLM"/>
    </source>
</evidence>
<dbReference type="InterPro" id="IPR002763">
    <property type="entry name" value="DUF72"/>
</dbReference>
<dbReference type="SUPFAM" id="SSF117396">
    <property type="entry name" value="TM1631-like"/>
    <property type="match status" value="1"/>
</dbReference>
<name>A0ABQ0PF80_9PROT</name>
<evidence type="ECO:0000313" key="2">
    <source>
        <dbReference type="Proteomes" id="UP001061452"/>
    </source>
</evidence>
<reference evidence="1" key="1">
    <citation type="submission" date="2013-04" db="EMBL/GenBank/DDBJ databases">
        <title>The genome sequencing project of 58 acetic acid bacteria.</title>
        <authorList>
            <person name="Okamoto-Kainuma A."/>
            <person name="Ishikawa M."/>
            <person name="Umino S."/>
            <person name="Koizumi Y."/>
            <person name="Shiwa Y."/>
            <person name="Yoshikawa H."/>
            <person name="Matsutani M."/>
            <person name="Matsushita K."/>
        </authorList>
    </citation>
    <scope>NUCLEOTIDE SEQUENCE</scope>
    <source>
        <strain evidence="1">NRIC 0521</strain>
    </source>
</reference>
<protein>
    <recommendedName>
        <fullName evidence="3">DUF72 domain-containing protein</fullName>
    </recommendedName>
</protein>
<organism evidence="1 2">
    <name type="scientific">Komagataeibacter intermedius NRIC 0521</name>
    <dbReference type="NCBI Taxonomy" id="1307934"/>
    <lineage>
        <taxon>Bacteria</taxon>
        <taxon>Pseudomonadati</taxon>
        <taxon>Pseudomonadota</taxon>
        <taxon>Alphaproteobacteria</taxon>
        <taxon>Acetobacterales</taxon>
        <taxon>Acetobacteraceae</taxon>
        <taxon>Komagataeibacter</taxon>
    </lineage>
</organism>
<accession>A0ABQ0PF80</accession>